<reference evidence="6 7" key="1">
    <citation type="submission" date="2020-03" db="EMBL/GenBank/DDBJ databases">
        <title>Draft genome of Streptomyces sp. ventii, isolated from the Axial Seamount in the Pacific Ocean, and resequencing of the two type strains Streptomyces lonarensis strain NCL 716 and Streptomyces bohaiensis strain 11A07.</title>
        <authorList>
            <person name="Loughran R.M."/>
            <person name="Pfannmuller K.M."/>
            <person name="Wasson B.J."/>
            <person name="Deadmond M.C."/>
            <person name="Paddock B.E."/>
            <person name="Koyack M.J."/>
            <person name="Gallegos D.A."/>
            <person name="Mitchell E.A."/>
            <person name="Ushijima B."/>
            <person name="Saw J.H."/>
            <person name="Mcphail K.L."/>
            <person name="Videau P."/>
        </authorList>
    </citation>
    <scope>NUCLEOTIDE SEQUENCE [LARGE SCALE GENOMIC DNA]</scope>
    <source>
        <strain evidence="6 7">11A07</strain>
    </source>
</reference>
<evidence type="ECO:0000256" key="2">
    <source>
        <dbReference type="ARBA" id="ARBA00022801"/>
    </source>
</evidence>
<dbReference type="InterPro" id="IPR023346">
    <property type="entry name" value="Lysozyme-like_dom_sf"/>
</dbReference>
<feature type="compositionally biased region" description="Basic and acidic residues" evidence="3">
    <location>
        <begin position="259"/>
        <end position="308"/>
    </location>
</feature>
<dbReference type="SMART" id="SM00257">
    <property type="entry name" value="LysM"/>
    <property type="match status" value="1"/>
</dbReference>
<evidence type="ECO:0000256" key="3">
    <source>
        <dbReference type="SAM" id="MobiDB-lite"/>
    </source>
</evidence>
<name>A0ABX1C616_9ACTN</name>
<dbReference type="Gene3D" id="1.10.530.10">
    <property type="match status" value="1"/>
</dbReference>
<dbReference type="PANTHER" id="PTHR21666">
    <property type="entry name" value="PEPTIDASE-RELATED"/>
    <property type="match status" value="1"/>
</dbReference>
<dbReference type="PROSITE" id="PS51782">
    <property type="entry name" value="LYSM"/>
    <property type="match status" value="1"/>
</dbReference>
<accession>A0ABX1C616</accession>
<keyword evidence="7" id="KW-1185">Reference proteome</keyword>
<feature type="compositionally biased region" description="Low complexity" evidence="3">
    <location>
        <begin position="124"/>
        <end position="159"/>
    </location>
</feature>
<dbReference type="Pfam" id="PF01476">
    <property type="entry name" value="LysM"/>
    <property type="match status" value="1"/>
</dbReference>
<protein>
    <submittedName>
        <fullName evidence="6">Peptidoglycan DD-metalloendopeptidase family protein</fullName>
    </submittedName>
</protein>
<dbReference type="InterPro" id="IPR011055">
    <property type="entry name" value="Dup_hybrid_motif"/>
</dbReference>
<keyword evidence="2" id="KW-0378">Hydrolase</keyword>
<organism evidence="6 7">
    <name type="scientific">Streptomyces bohaiensis</name>
    <dbReference type="NCBI Taxonomy" id="1431344"/>
    <lineage>
        <taxon>Bacteria</taxon>
        <taxon>Bacillati</taxon>
        <taxon>Actinomycetota</taxon>
        <taxon>Actinomycetes</taxon>
        <taxon>Kitasatosporales</taxon>
        <taxon>Streptomycetaceae</taxon>
        <taxon>Streptomyces</taxon>
    </lineage>
</organism>
<dbReference type="InterPro" id="IPR016047">
    <property type="entry name" value="M23ase_b-sheet_dom"/>
</dbReference>
<sequence length="453" mass="46523">MTARGRHRRYRPGPVSRASLTVTAGGAGLALPLLSAATAGAASSATWDKVAECESGEDWAINSGNGHFGGLQFRQSTWEQFGGTVYAARADLATREEQIAVAEKVLDGQGPQAWPTCSEQAGLATPAAAAPTPPRQQSAPPDAPAAAGARAQTEGAASALHEVEAGDNLSRIADTHRVPGGWQSLYELNRAVIGKDPDLIHPGQRLSLAEASAPARSKDVAEPVPAERQRSSGSVAAGGGGATGAAEDRAAKSAAAERAAAERAAEKERAAAEKAERERAEQRKAEERRKAAEKAAAEKAAAEKAAAEKASRAAERAATAAYTSPVAGGTGTSYRATGSSWSQGYHTGVDFPVGMGTSVRSVTNGTVVAAGWAGSFGYEVIVRHNDGRFSQYAHLSAISVSVGQKVTTGQQVGRVGSTGNSSGPHLHFEIRTAQGFGSDIDPVGYLRSNGVPL</sequence>
<feature type="region of interest" description="Disordered" evidence="3">
    <location>
        <begin position="111"/>
        <end position="159"/>
    </location>
</feature>
<feature type="region of interest" description="Disordered" evidence="3">
    <location>
        <begin position="209"/>
        <end position="308"/>
    </location>
</feature>
<dbReference type="SUPFAM" id="SSF51261">
    <property type="entry name" value="Duplicated hybrid motif"/>
    <property type="match status" value="1"/>
</dbReference>
<comment type="caution">
    <text evidence="6">The sequence shown here is derived from an EMBL/GenBank/DDBJ whole genome shotgun (WGS) entry which is preliminary data.</text>
</comment>
<feature type="domain" description="LysM" evidence="5">
    <location>
        <begin position="159"/>
        <end position="208"/>
    </location>
</feature>
<proteinExistence type="inferred from homology"/>
<dbReference type="Gene3D" id="3.10.350.10">
    <property type="entry name" value="LysM domain"/>
    <property type="match status" value="1"/>
</dbReference>
<evidence type="ECO:0000259" key="5">
    <source>
        <dbReference type="PROSITE" id="PS51782"/>
    </source>
</evidence>
<dbReference type="CDD" id="cd00118">
    <property type="entry name" value="LysM"/>
    <property type="match status" value="1"/>
</dbReference>
<evidence type="ECO:0000313" key="6">
    <source>
        <dbReference type="EMBL" id="NJQ14393.1"/>
    </source>
</evidence>
<dbReference type="CDD" id="cd13925">
    <property type="entry name" value="RPF"/>
    <property type="match status" value="1"/>
</dbReference>
<dbReference type="RefSeq" id="WP_168087214.1">
    <property type="nucleotide sequence ID" value="NZ_BHZH01000011.1"/>
</dbReference>
<evidence type="ECO:0000256" key="1">
    <source>
        <dbReference type="ARBA" id="ARBA00010830"/>
    </source>
</evidence>
<comment type="similarity">
    <text evidence="1">Belongs to the transglycosylase family. Rpf subfamily.</text>
</comment>
<keyword evidence="4" id="KW-0732">Signal</keyword>
<dbReference type="CDD" id="cd12797">
    <property type="entry name" value="M23_peptidase"/>
    <property type="match status" value="1"/>
</dbReference>
<dbReference type="SUPFAM" id="SSF53955">
    <property type="entry name" value="Lysozyme-like"/>
    <property type="match status" value="1"/>
</dbReference>
<feature type="chain" id="PRO_5045342551" evidence="4">
    <location>
        <begin position="42"/>
        <end position="453"/>
    </location>
</feature>
<dbReference type="Gene3D" id="2.70.70.10">
    <property type="entry name" value="Glucose Permease (Domain IIA)"/>
    <property type="match status" value="1"/>
</dbReference>
<dbReference type="InterPro" id="IPR050570">
    <property type="entry name" value="Cell_wall_metabolism_enzyme"/>
</dbReference>
<feature type="signal peptide" evidence="4">
    <location>
        <begin position="1"/>
        <end position="41"/>
    </location>
</feature>
<dbReference type="PANTHER" id="PTHR21666:SF270">
    <property type="entry name" value="MUREIN HYDROLASE ACTIVATOR ENVC"/>
    <property type="match status" value="1"/>
</dbReference>
<feature type="compositionally biased region" description="Basic and acidic residues" evidence="3">
    <location>
        <begin position="216"/>
        <end position="230"/>
    </location>
</feature>
<dbReference type="EMBL" id="JAAVJC010000023">
    <property type="protein sequence ID" value="NJQ14393.1"/>
    <property type="molecule type" value="Genomic_DNA"/>
</dbReference>
<dbReference type="Proteomes" id="UP000727056">
    <property type="component" value="Unassembled WGS sequence"/>
</dbReference>
<dbReference type="InterPro" id="IPR036779">
    <property type="entry name" value="LysM_dom_sf"/>
</dbReference>
<evidence type="ECO:0000313" key="7">
    <source>
        <dbReference type="Proteomes" id="UP000727056"/>
    </source>
</evidence>
<dbReference type="InterPro" id="IPR018392">
    <property type="entry name" value="LysM"/>
</dbReference>
<dbReference type="InterPro" id="IPR010618">
    <property type="entry name" value="RPF"/>
</dbReference>
<gene>
    <name evidence="6" type="ORF">HCN52_05430</name>
</gene>
<dbReference type="Pfam" id="PF06737">
    <property type="entry name" value="Transglycosylas"/>
    <property type="match status" value="1"/>
</dbReference>
<dbReference type="Pfam" id="PF01551">
    <property type="entry name" value="Peptidase_M23"/>
    <property type="match status" value="1"/>
</dbReference>
<evidence type="ECO:0000256" key="4">
    <source>
        <dbReference type="SAM" id="SignalP"/>
    </source>
</evidence>